<dbReference type="SUPFAM" id="SSF53448">
    <property type="entry name" value="Nucleotide-diphospho-sugar transferases"/>
    <property type="match status" value="1"/>
</dbReference>
<evidence type="ECO:0000256" key="4">
    <source>
        <dbReference type="SAM" id="Phobius"/>
    </source>
</evidence>
<evidence type="ECO:0000313" key="7">
    <source>
        <dbReference type="Proteomes" id="UP000196151"/>
    </source>
</evidence>
<dbReference type="EMBL" id="NIBQ01000002">
    <property type="protein sequence ID" value="OUZ33609.1"/>
    <property type="molecule type" value="Genomic_DNA"/>
</dbReference>
<sequence>MPIIYTISLILISIYYIYITIIKHADELYIENAGLMSPTLQYVVVIPCFNEDKVIRATLSSLLDFSLPNLAIYVIDDDSSDDTIKIVNDFNDPRINLIEKHKPNAQKGKGHSLNTAYQRILKDYSHADPENVIITILDADGFLCPNAFEIADRIFSHPTIHGIQARVRIINNYKQGNLLSLLQDIEFYEVIGAMQKFRMKTKTVGLGGNGQFTRLSSLKKLSETPWTDCLLEDYDLTIRLLLNKDRLVYSDQLVIYQQGLTSYRRYLKQRSRWIQGSLQCHSYIRRVITSTSLTGSGKLEMLFFLIQPYLNLLNSIIVIISIELLCRALLDGATLRSFFTITIMFLITIYPGLSFTKRYINATTKIDMIDNSPKIRSYIGGMLMYIYIFLTIPSIVLAFTRQLLGKTSWFKTTREENVSIK</sequence>
<keyword evidence="3" id="KW-0808">Transferase</keyword>
<dbReference type="OrthoDB" id="9810303at2"/>
<evidence type="ECO:0000313" key="6">
    <source>
        <dbReference type="EMBL" id="WYJ93261.1"/>
    </source>
</evidence>
<comment type="similarity">
    <text evidence="1">Belongs to the glycosyltransferase 2 family.</text>
</comment>
<evidence type="ECO:0000256" key="1">
    <source>
        <dbReference type="ARBA" id="ARBA00006739"/>
    </source>
</evidence>
<evidence type="ECO:0000256" key="3">
    <source>
        <dbReference type="ARBA" id="ARBA00022679"/>
    </source>
</evidence>
<keyword evidence="2" id="KW-0328">Glycosyltransferase</keyword>
<keyword evidence="7" id="KW-1185">Reference proteome</keyword>
<proteinExistence type="inferred from homology"/>
<evidence type="ECO:0008006" key="8">
    <source>
        <dbReference type="Google" id="ProtNLM"/>
    </source>
</evidence>
<dbReference type="AlphaFoldDB" id="A0A200J9S7"/>
<name>A0A200J9S7_9ENTE</name>
<dbReference type="EMBL" id="CP147246">
    <property type="protein sequence ID" value="WYJ93261.1"/>
    <property type="molecule type" value="Genomic_DNA"/>
</dbReference>
<keyword evidence="4" id="KW-0472">Membrane</keyword>
<feature type="transmembrane region" description="Helical" evidence="4">
    <location>
        <begin position="336"/>
        <end position="356"/>
    </location>
</feature>
<gene>
    <name evidence="6" type="ORF">A5889_000757</name>
    <name evidence="5" type="ORF">A5889_002324</name>
</gene>
<dbReference type="Gene3D" id="3.90.550.10">
    <property type="entry name" value="Spore Coat Polysaccharide Biosynthesis Protein SpsA, Chain A"/>
    <property type="match status" value="1"/>
</dbReference>
<organism evidence="5">
    <name type="scientific">Candidatus Enterococcus dunnyi</name>
    <dbReference type="NCBI Taxonomy" id="1834192"/>
    <lineage>
        <taxon>Bacteria</taxon>
        <taxon>Bacillati</taxon>
        <taxon>Bacillota</taxon>
        <taxon>Bacilli</taxon>
        <taxon>Lactobacillales</taxon>
        <taxon>Enterococcaceae</taxon>
        <taxon>Enterococcus</taxon>
    </lineage>
</organism>
<keyword evidence="4" id="KW-1133">Transmembrane helix</keyword>
<feature type="transmembrane region" description="Helical" evidence="4">
    <location>
        <begin position="377"/>
        <end position="399"/>
    </location>
</feature>
<reference evidence="5" key="1">
    <citation type="submission" date="2017-05" db="EMBL/GenBank/DDBJ databases">
        <title>The Genome Sequence of Enterococcus sp. 9D6_DIV0238.</title>
        <authorList>
            <consortium name="The Broad Institute Genomics Platform"/>
            <consortium name="The Broad Institute Genomic Center for Infectious Diseases"/>
            <person name="Earl A."/>
            <person name="Manson A."/>
            <person name="Schwartman J."/>
            <person name="Gilmore M."/>
            <person name="Abouelleil A."/>
            <person name="Cao P."/>
            <person name="Chapman S."/>
            <person name="Cusick C."/>
            <person name="Shea T."/>
            <person name="Young S."/>
            <person name="Neafsey D."/>
            <person name="Nusbaum C."/>
            <person name="Birren B."/>
        </authorList>
    </citation>
    <scope>NUCLEOTIDE SEQUENCE [LARGE SCALE GENOMIC DNA]</scope>
    <source>
        <strain evidence="5">9D6_DIV0238</strain>
    </source>
</reference>
<dbReference type="PANTHER" id="PTHR43630:SF1">
    <property type="entry name" value="POLY-BETA-1,6-N-ACETYL-D-GLUCOSAMINE SYNTHASE"/>
    <property type="match status" value="1"/>
</dbReference>
<feature type="transmembrane region" description="Helical" evidence="4">
    <location>
        <begin position="6"/>
        <end position="22"/>
    </location>
</feature>
<accession>A0A200J9S7</accession>
<dbReference type="Proteomes" id="UP000196151">
    <property type="component" value="Chromosome"/>
</dbReference>
<protein>
    <recommendedName>
        <fullName evidence="8">Glycosyltransferase 2-like domain-containing protein</fullName>
    </recommendedName>
</protein>
<evidence type="ECO:0000313" key="5">
    <source>
        <dbReference type="EMBL" id="OUZ33609.1"/>
    </source>
</evidence>
<dbReference type="InterPro" id="IPR029044">
    <property type="entry name" value="Nucleotide-diphossugar_trans"/>
</dbReference>
<dbReference type="Pfam" id="PF13641">
    <property type="entry name" value="Glyco_tranf_2_3"/>
    <property type="match status" value="1"/>
</dbReference>
<reference evidence="6" key="3">
    <citation type="submission" date="2024-03" db="EMBL/GenBank/DDBJ databases">
        <title>The Genome Sequence of Enterococcus sp. DIV0238c.</title>
        <authorList>
            <consortium name="The Broad Institute Genomics Platform"/>
            <consortium name="The Broad Institute Microbial Omics Core"/>
            <consortium name="The Broad Institute Genomic Center for Infectious Diseases"/>
            <person name="Earl A."/>
            <person name="Manson A."/>
            <person name="Gilmore M."/>
            <person name="Schwartman J."/>
            <person name="Shea T."/>
            <person name="Abouelleil A."/>
            <person name="Cao P."/>
            <person name="Chapman S."/>
            <person name="Cusick C."/>
            <person name="Young S."/>
            <person name="Neafsey D."/>
            <person name="Nusbaum C."/>
            <person name="Birren B."/>
        </authorList>
    </citation>
    <scope>NUCLEOTIDE SEQUENCE</scope>
    <source>
        <strain evidence="6">9D6_DIV0238</strain>
    </source>
</reference>
<evidence type="ECO:0000256" key="2">
    <source>
        <dbReference type="ARBA" id="ARBA00022676"/>
    </source>
</evidence>
<reference evidence="6" key="2">
    <citation type="submission" date="2017-05" db="EMBL/GenBank/DDBJ databases">
        <authorList>
            <consortium name="The Broad Institute Genomics Platform"/>
            <consortium name="The Broad Institute Genomic Center for Infectious Diseases"/>
            <person name="Earl A."/>
            <person name="Manson A."/>
            <person name="Schwartman J."/>
            <person name="Gilmore M."/>
            <person name="Abouelleil A."/>
            <person name="Cao P."/>
            <person name="Chapman S."/>
            <person name="Cusick C."/>
            <person name="Shea T."/>
            <person name="Young S."/>
            <person name="Neafsey D."/>
            <person name="Nusbaum C."/>
            <person name="Birren B."/>
        </authorList>
    </citation>
    <scope>NUCLEOTIDE SEQUENCE</scope>
    <source>
        <strain evidence="6">9D6_DIV0238</strain>
    </source>
</reference>
<feature type="transmembrane region" description="Helical" evidence="4">
    <location>
        <begin position="309"/>
        <end position="330"/>
    </location>
</feature>
<dbReference type="PANTHER" id="PTHR43630">
    <property type="entry name" value="POLY-BETA-1,6-N-ACETYL-D-GLUCOSAMINE SYNTHASE"/>
    <property type="match status" value="1"/>
</dbReference>
<keyword evidence="4" id="KW-0812">Transmembrane</keyword>
<dbReference type="RefSeq" id="WP_087641385.1">
    <property type="nucleotide sequence ID" value="NZ_CP147246.1"/>
</dbReference>
<dbReference type="GO" id="GO:0016757">
    <property type="term" value="F:glycosyltransferase activity"/>
    <property type="evidence" value="ECO:0007669"/>
    <property type="project" value="UniProtKB-KW"/>
</dbReference>